<dbReference type="OMA" id="NPEPVGK"/>
<evidence type="ECO:0000256" key="2">
    <source>
        <dbReference type="SAM" id="SignalP"/>
    </source>
</evidence>
<protein>
    <submittedName>
        <fullName evidence="3">Uncharacterized protein</fullName>
    </submittedName>
</protein>
<keyword evidence="2" id="KW-0732">Signal</keyword>
<accession>B4MV12</accession>
<dbReference type="HOGENOM" id="CLU_2457209_0_0_1"/>
<keyword evidence="4" id="KW-1185">Reference proteome</keyword>
<evidence type="ECO:0000256" key="1">
    <source>
        <dbReference type="SAM" id="MobiDB-lite"/>
    </source>
</evidence>
<feature type="compositionally biased region" description="Pro residues" evidence="1">
    <location>
        <begin position="29"/>
        <end position="41"/>
    </location>
</feature>
<dbReference type="InParanoid" id="B4MV12"/>
<gene>
    <name evidence="3" type="primary">Dwil\GK14703</name>
    <name evidence="3" type="ORF">Dwil_GK14703</name>
</gene>
<sequence length="89" mass="9103">MKFLTAFTVACVGTFALLHSVVNGNPVPAPAPAPAAAPVPDPLAEANPKPVAEPKPVPEPDYASYGLMQDKQNVAPGIVPFGSVDNVLV</sequence>
<feature type="signal peptide" evidence="2">
    <location>
        <begin position="1"/>
        <end position="24"/>
    </location>
</feature>
<evidence type="ECO:0000313" key="3">
    <source>
        <dbReference type="EMBL" id="EDW76357.1"/>
    </source>
</evidence>
<proteinExistence type="predicted"/>
<dbReference type="Proteomes" id="UP000007798">
    <property type="component" value="Unassembled WGS sequence"/>
</dbReference>
<feature type="chain" id="PRO_5002815792" evidence="2">
    <location>
        <begin position="25"/>
        <end position="89"/>
    </location>
</feature>
<feature type="region of interest" description="Disordered" evidence="1">
    <location>
        <begin position="29"/>
        <end position="65"/>
    </location>
</feature>
<evidence type="ECO:0000313" key="4">
    <source>
        <dbReference type="Proteomes" id="UP000007798"/>
    </source>
</evidence>
<dbReference type="EMBL" id="CH963857">
    <property type="protein sequence ID" value="EDW76357.1"/>
    <property type="molecule type" value="Genomic_DNA"/>
</dbReference>
<reference evidence="3 4" key="1">
    <citation type="journal article" date="2007" name="Nature">
        <title>Evolution of genes and genomes on the Drosophila phylogeny.</title>
        <authorList>
            <consortium name="Drosophila 12 Genomes Consortium"/>
            <person name="Clark A.G."/>
            <person name="Eisen M.B."/>
            <person name="Smith D.R."/>
            <person name="Bergman C.M."/>
            <person name="Oliver B."/>
            <person name="Markow T.A."/>
            <person name="Kaufman T.C."/>
            <person name="Kellis M."/>
            <person name="Gelbart W."/>
            <person name="Iyer V.N."/>
            <person name="Pollard D.A."/>
            <person name="Sackton T.B."/>
            <person name="Larracuente A.M."/>
            <person name="Singh N.D."/>
            <person name="Abad J.P."/>
            <person name="Abt D.N."/>
            <person name="Adryan B."/>
            <person name="Aguade M."/>
            <person name="Akashi H."/>
            <person name="Anderson W.W."/>
            <person name="Aquadro C.F."/>
            <person name="Ardell D.H."/>
            <person name="Arguello R."/>
            <person name="Artieri C.G."/>
            <person name="Barbash D.A."/>
            <person name="Barker D."/>
            <person name="Barsanti P."/>
            <person name="Batterham P."/>
            <person name="Batzoglou S."/>
            <person name="Begun D."/>
            <person name="Bhutkar A."/>
            <person name="Blanco E."/>
            <person name="Bosak S.A."/>
            <person name="Bradley R.K."/>
            <person name="Brand A.D."/>
            <person name="Brent M.R."/>
            <person name="Brooks A.N."/>
            <person name="Brown R.H."/>
            <person name="Butlin R.K."/>
            <person name="Caggese C."/>
            <person name="Calvi B.R."/>
            <person name="Bernardo de Carvalho A."/>
            <person name="Caspi A."/>
            <person name="Castrezana S."/>
            <person name="Celniker S.E."/>
            <person name="Chang J.L."/>
            <person name="Chapple C."/>
            <person name="Chatterji S."/>
            <person name="Chinwalla A."/>
            <person name="Civetta A."/>
            <person name="Clifton S.W."/>
            <person name="Comeron J.M."/>
            <person name="Costello J.C."/>
            <person name="Coyne J.A."/>
            <person name="Daub J."/>
            <person name="David R.G."/>
            <person name="Delcher A.L."/>
            <person name="Delehaunty K."/>
            <person name="Do C.B."/>
            <person name="Ebling H."/>
            <person name="Edwards K."/>
            <person name="Eickbush T."/>
            <person name="Evans J.D."/>
            <person name="Filipski A."/>
            <person name="Findeiss S."/>
            <person name="Freyhult E."/>
            <person name="Fulton L."/>
            <person name="Fulton R."/>
            <person name="Garcia A.C."/>
            <person name="Gardiner A."/>
            <person name="Garfield D.A."/>
            <person name="Garvin B.E."/>
            <person name="Gibson G."/>
            <person name="Gilbert D."/>
            <person name="Gnerre S."/>
            <person name="Godfrey J."/>
            <person name="Good R."/>
            <person name="Gotea V."/>
            <person name="Gravely B."/>
            <person name="Greenberg A.J."/>
            <person name="Griffiths-Jones S."/>
            <person name="Gross S."/>
            <person name="Guigo R."/>
            <person name="Gustafson E.A."/>
            <person name="Haerty W."/>
            <person name="Hahn M.W."/>
            <person name="Halligan D.L."/>
            <person name="Halpern A.L."/>
            <person name="Halter G.M."/>
            <person name="Han M.V."/>
            <person name="Heger A."/>
            <person name="Hillier L."/>
            <person name="Hinrichs A.S."/>
            <person name="Holmes I."/>
            <person name="Hoskins R.A."/>
            <person name="Hubisz M.J."/>
            <person name="Hultmark D."/>
            <person name="Huntley M.A."/>
            <person name="Jaffe D.B."/>
            <person name="Jagadeeshan S."/>
            <person name="Jeck W.R."/>
            <person name="Johnson J."/>
            <person name="Jones C.D."/>
            <person name="Jordan W.C."/>
            <person name="Karpen G.H."/>
            <person name="Kataoka E."/>
            <person name="Keightley P.D."/>
            <person name="Kheradpour P."/>
            <person name="Kirkness E.F."/>
            <person name="Koerich L.B."/>
            <person name="Kristiansen K."/>
            <person name="Kudrna D."/>
            <person name="Kulathinal R.J."/>
            <person name="Kumar S."/>
            <person name="Kwok R."/>
            <person name="Lander E."/>
            <person name="Langley C.H."/>
            <person name="Lapoint R."/>
            <person name="Lazzaro B.P."/>
            <person name="Lee S.J."/>
            <person name="Levesque L."/>
            <person name="Li R."/>
            <person name="Lin C.F."/>
            <person name="Lin M.F."/>
            <person name="Lindblad-Toh K."/>
            <person name="Llopart A."/>
            <person name="Long M."/>
            <person name="Low L."/>
            <person name="Lozovsky E."/>
            <person name="Lu J."/>
            <person name="Luo M."/>
            <person name="Machado C.A."/>
            <person name="Makalowski W."/>
            <person name="Marzo M."/>
            <person name="Matsuda M."/>
            <person name="Matzkin L."/>
            <person name="McAllister B."/>
            <person name="McBride C.S."/>
            <person name="McKernan B."/>
            <person name="McKernan K."/>
            <person name="Mendez-Lago M."/>
            <person name="Minx P."/>
            <person name="Mollenhauer M.U."/>
            <person name="Montooth K."/>
            <person name="Mount S.M."/>
            <person name="Mu X."/>
            <person name="Myers E."/>
            <person name="Negre B."/>
            <person name="Newfeld S."/>
            <person name="Nielsen R."/>
            <person name="Noor M.A."/>
            <person name="O'Grady P."/>
            <person name="Pachter L."/>
            <person name="Papaceit M."/>
            <person name="Parisi M.J."/>
            <person name="Parisi M."/>
            <person name="Parts L."/>
            <person name="Pedersen J.S."/>
            <person name="Pesole G."/>
            <person name="Phillippy A.M."/>
            <person name="Ponting C.P."/>
            <person name="Pop M."/>
            <person name="Porcelli D."/>
            <person name="Powell J.R."/>
            <person name="Prohaska S."/>
            <person name="Pruitt K."/>
            <person name="Puig M."/>
            <person name="Quesneville H."/>
            <person name="Ram K.R."/>
            <person name="Rand D."/>
            <person name="Rasmussen M.D."/>
            <person name="Reed L.K."/>
            <person name="Reenan R."/>
            <person name="Reily A."/>
            <person name="Remington K.A."/>
            <person name="Rieger T.T."/>
            <person name="Ritchie M.G."/>
            <person name="Robin C."/>
            <person name="Rogers Y.H."/>
            <person name="Rohde C."/>
            <person name="Rozas J."/>
            <person name="Rubenfield M.J."/>
            <person name="Ruiz A."/>
            <person name="Russo S."/>
            <person name="Salzberg S.L."/>
            <person name="Sanchez-Gracia A."/>
            <person name="Saranga D.J."/>
            <person name="Sato H."/>
            <person name="Schaeffer S.W."/>
            <person name="Schatz M.C."/>
            <person name="Schlenke T."/>
            <person name="Schwartz R."/>
            <person name="Segarra C."/>
            <person name="Singh R.S."/>
            <person name="Sirot L."/>
            <person name="Sirota M."/>
            <person name="Sisneros N.B."/>
            <person name="Smith C.D."/>
            <person name="Smith T.F."/>
            <person name="Spieth J."/>
            <person name="Stage D.E."/>
            <person name="Stark A."/>
            <person name="Stephan W."/>
            <person name="Strausberg R.L."/>
            <person name="Strempel S."/>
            <person name="Sturgill D."/>
            <person name="Sutton G."/>
            <person name="Sutton G.G."/>
            <person name="Tao W."/>
            <person name="Teichmann S."/>
            <person name="Tobari Y.N."/>
            <person name="Tomimura Y."/>
            <person name="Tsolas J.M."/>
            <person name="Valente V.L."/>
            <person name="Venter E."/>
            <person name="Venter J.C."/>
            <person name="Vicario S."/>
            <person name="Vieira F.G."/>
            <person name="Vilella A.J."/>
            <person name="Villasante A."/>
            <person name="Walenz B."/>
            <person name="Wang J."/>
            <person name="Wasserman M."/>
            <person name="Watts T."/>
            <person name="Wilson D."/>
            <person name="Wilson R.K."/>
            <person name="Wing R.A."/>
            <person name="Wolfner M.F."/>
            <person name="Wong A."/>
            <person name="Wong G.K."/>
            <person name="Wu C.I."/>
            <person name="Wu G."/>
            <person name="Yamamoto D."/>
            <person name="Yang H.P."/>
            <person name="Yang S.P."/>
            <person name="Yorke J.A."/>
            <person name="Yoshida K."/>
            <person name="Zdobnov E."/>
            <person name="Zhang P."/>
            <person name="Zhang Y."/>
            <person name="Zimin A.V."/>
            <person name="Baldwin J."/>
            <person name="Abdouelleil A."/>
            <person name="Abdulkadir J."/>
            <person name="Abebe A."/>
            <person name="Abera B."/>
            <person name="Abreu J."/>
            <person name="Acer S.C."/>
            <person name="Aftuck L."/>
            <person name="Alexander A."/>
            <person name="An P."/>
            <person name="Anderson E."/>
            <person name="Anderson S."/>
            <person name="Arachi H."/>
            <person name="Azer M."/>
            <person name="Bachantsang P."/>
            <person name="Barry A."/>
            <person name="Bayul T."/>
            <person name="Berlin A."/>
            <person name="Bessette D."/>
            <person name="Bloom T."/>
            <person name="Blye J."/>
            <person name="Boguslavskiy L."/>
            <person name="Bonnet C."/>
            <person name="Boukhgalter B."/>
            <person name="Bourzgui I."/>
            <person name="Brown A."/>
            <person name="Cahill P."/>
            <person name="Channer S."/>
            <person name="Cheshatsang Y."/>
            <person name="Chuda L."/>
            <person name="Citroen M."/>
            <person name="Collymore A."/>
            <person name="Cooke P."/>
            <person name="Costello M."/>
            <person name="D'Aco K."/>
            <person name="Daza R."/>
            <person name="De Haan G."/>
            <person name="DeGray S."/>
            <person name="DeMaso C."/>
            <person name="Dhargay N."/>
            <person name="Dooley K."/>
            <person name="Dooley E."/>
            <person name="Doricent M."/>
            <person name="Dorje P."/>
            <person name="Dorjee K."/>
            <person name="Dupes A."/>
            <person name="Elong R."/>
            <person name="Falk J."/>
            <person name="Farina A."/>
            <person name="Faro S."/>
            <person name="Ferguson D."/>
            <person name="Fisher S."/>
            <person name="Foley C.D."/>
            <person name="Franke A."/>
            <person name="Friedrich D."/>
            <person name="Gadbois L."/>
            <person name="Gearin G."/>
            <person name="Gearin C.R."/>
            <person name="Giannoukos G."/>
            <person name="Goode T."/>
            <person name="Graham J."/>
            <person name="Grandbois E."/>
            <person name="Grewal S."/>
            <person name="Gyaltsen K."/>
            <person name="Hafez N."/>
            <person name="Hagos B."/>
            <person name="Hall J."/>
            <person name="Henson C."/>
            <person name="Hollinger A."/>
            <person name="Honan T."/>
            <person name="Huard M.D."/>
            <person name="Hughes L."/>
            <person name="Hurhula B."/>
            <person name="Husby M.E."/>
            <person name="Kamat A."/>
            <person name="Kanga B."/>
            <person name="Kashin S."/>
            <person name="Khazanovich D."/>
            <person name="Kisner P."/>
            <person name="Lance K."/>
            <person name="Lara M."/>
            <person name="Lee W."/>
            <person name="Lennon N."/>
            <person name="Letendre F."/>
            <person name="LeVine R."/>
            <person name="Lipovsky A."/>
            <person name="Liu X."/>
            <person name="Liu J."/>
            <person name="Liu S."/>
            <person name="Lokyitsang T."/>
            <person name="Lokyitsang Y."/>
            <person name="Lubonja R."/>
            <person name="Lui A."/>
            <person name="MacDonald P."/>
            <person name="Magnisalis V."/>
            <person name="Maru K."/>
            <person name="Matthews C."/>
            <person name="McCusker W."/>
            <person name="McDonough S."/>
            <person name="Mehta T."/>
            <person name="Meldrim J."/>
            <person name="Meneus L."/>
            <person name="Mihai O."/>
            <person name="Mihalev A."/>
            <person name="Mihova T."/>
            <person name="Mittelman R."/>
            <person name="Mlenga V."/>
            <person name="Montmayeur A."/>
            <person name="Mulrain L."/>
            <person name="Navidi A."/>
            <person name="Naylor J."/>
            <person name="Negash T."/>
            <person name="Nguyen T."/>
            <person name="Nguyen N."/>
            <person name="Nicol R."/>
            <person name="Norbu C."/>
            <person name="Norbu N."/>
            <person name="Novod N."/>
            <person name="O'Neill B."/>
            <person name="Osman S."/>
            <person name="Markiewicz E."/>
            <person name="Oyono O.L."/>
            <person name="Patti C."/>
            <person name="Phunkhang P."/>
            <person name="Pierre F."/>
            <person name="Priest M."/>
            <person name="Raghuraman S."/>
            <person name="Rege F."/>
            <person name="Reyes R."/>
            <person name="Rise C."/>
            <person name="Rogov P."/>
            <person name="Ross K."/>
            <person name="Ryan E."/>
            <person name="Settipalli S."/>
            <person name="Shea T."/>
            <person name="Sherpa N."/>
            <person name="Shi L."/>
            <person name="Shih D."/>
            <person name="Sparrow T."/>
            <person name="Spaulding J."/>
            <person name="Stalker J."/>
            <person name="Stange-Thomann N."/>
            <person name="Stavropoulos S."/>
            <person name="Stone C."/>
            <person name="Strader C."/>
            <person name="Tesfaye S."/>
            <person name="Thomson T."/>
            <person name="Thoulutsang Y."/>
            <person name="Thoulutsang D."/>
            <person name="Topham K."/>
            <person name="Topping I."/>
            <person name="Tsamla T."/>
            <person name="Vassiliev H."/>
            <person name="Vo A."/>
            <person name="Wangchuk T."/>
            <person name="Wangdi T."/>
            <person name="Weiand M."/>
            <person name="Wilkinson J."/>
            <person name="Wilson A."/>
            <person name="Yadav S."/>
            <person name="Young G."/>
            <person name="Yu Q."/>
            <person name="Zembek L."/>
            <person name="Zhong D."/>
            <person name="Zimmer A."/>
            <person name="Zwirko Z."/>
            <person name="Jaffe D.B."/>
            <person name="Alvarez P."/>
            <person name="Brockman W."/>
            <person name="Butler J."/>
            <person name="Chin C."/>
            <person name="Gnerre S."/>
            <person name="Grabherr M."/>
            <person name="Kleber M."/>
            <person name="Mauceli E."/>
            <person name="MacCallum I."/>
        </authorList>
    </citation>
    <scope>NUCLEOTIDE SEQUENCE [LARGE SCALE GENOMIC DNA]</scope>
    <source>
        <strain evidence="4">Tucson 14030-0811.24</strain>
    </source>
</reference>
<dbReference type="AlphaFoldDB" id="B4MV12"/>
<name>B4MV12_DROWI</name>
<organism evidence="3 4">
    <name type="scientific">Drosophila willistoni</name>
    <name type="common">Fruit fly</name>
    <dbReference type="NCBI Taxonomy" id="7260"/>
    <lineage>
        <taxon>Eukaryota</taxon>
        <taxon>Metazoa</taxon>
        <taxon>Ecdysozoa</taxon>
        <taxon>Arthropoda</taxon>
        <taxon>Hexapoda</taxon>
        <taxon>Insecta</taxon>
        <taxon>Pterygota</taxon>
        <taxon>Neoptera</taxon>
        <taxon>Endopterygota</taxon>
        <taxon>Diptera</taxon>
        <taxon>Brachycera</taxon>
        <taxon>Muscomorpha</taxon>
        <taxon>Ephydroidea</taxon>
        <taxon>Drosophilidae</taxon>
        <taxon>Drosophila</taxon>
        <taxon>Sophophora</taxon>
    </lineage>
</organism>
<dbReference type="KEGG" id="dwi:6642229"/>